<dbReference type="Pfam" id="PF00072">
    <property type="entry name" value="Response_reg"/>
    <property type="match status" value="2"/>
</dbReference>
<evidence type="ECO:0000256" key="8">
    <source>
        <dbReference type="ARBA" id="ARBA00023012"/>
    </source>
</evidence>
<reference evidence="14 15" key="1">
    <citation type="journal article" date="2016" name="Nat. Commun.">
        <title>Thousands of microbial genomes shed light on interconnected biogeochemical processes in an aquifer system.</title>
        <authorList>
            <person name="Anantharaman K."/>
            <person name="Brown C.T."/>
            <person name="Hug L.A."/>
            <person name="Sharon I."/>
            <person name="Castelle C.J."/>
            <person name="Probst A.J."/>
            <person name="Thomas B.C."/>
            <person name="Singh A."/>
            <person name="Wilkins M.J."/>
            <person name="Karaoz U."/>
            <person name="Brodie E.L."/>
            <person name="Williams K.H."/>
            <person name="Hubbard S.S."/>
            <person name="Banfield J.F."/>
        </authorList>
    </citation>
    <scope>NUCLEOTIDE SEQUENCE [LARGE SCALE GENOMIC DNA]</scope>
</reference>
<dbReference type="Pfam" id="PF00512">
    <property type="entry name" value="HisKA"/>
    <property type="match status" value="1"/>
</dbReference>
<dbReference type="InterPro" id="IPR036890">
    <property type="entry name" value="HATPase_C_sf"/>
</dbReference>
<feature type="domain" description="PAS" evidence="12">
    <location>
        <begin position="137"/>
        <end position="185"/>
    </location>
</feature>
<evidence type="ECO:0000259" key="11">
    <source>
        <dbReference type="PROSITE" id="PS50110"/>
    </source>
</evidence>
<dbReference type="GO" id="GO:0000155">
    <property type="term" value="F:phosphorelay sensor kinase activity"/>
    <property type="evidence" value="ECO:0007669"/>
    <property type="project" value="InterPro"/>
</dbReference>
<organism evidence="14 15">
    <name type="scientific">Candidatus Danuiimicrobium aquiferis</name>
    <dbReference type="NCBI Taxonomy" id="1801832"/>
    <lineage>
        <taxon>Bacteria</taxon>
        <taxon>Pseudomonadati</taxon>
        <taxon>Candidatus Omnitrophota</taxon>
        <taxon>Candidatus Danuiimicrobium</taxon>
    </lineage>
</organism>
<dbReference type="InterPro" id="IPR035965">
    <property type="entry name" value="PAS-like_dom_sf"/>
</dbReference>
<dbReference type="Gene3D" id="3.30.565.10">
    <property type="entry name" value="Histidine kinase-like ATPase, C-terminal domain"/>
    <property type="match status" value="1"/>
</dbReference>
<evidence type="ECO:0000256" key="2">
    <source>
        <dbReference type="ARBA" id="ARBA00012438"/>
    </source>
</evidence>
<protein>
    <recommendedName>
        <fullName evidence="2">histidine kinase</fullName>
        <ecNumber evidence="2">2.7.13.3</ecNumber>
    </recommendedName>
</protein>
<keyword evidence="6" id="KW-0418">Kinase</keyword>
<evidence type="ECO:0000313" key="15">
    <source>
        <dbReference type="Proteomes" id="UP000178187"/>
    </source>
</evidence>
<keyword evidence="3 9" id="KW-0597">Phosphoprotein</keyword>
<evidence type="ECO:0000256" key="7">
    <source>
        <dbReference type="ARBA" id="ARBA00022840"/>
    </source>
</evidence>
<dbReference type="Proteomes" id="UP000178187">
    <property type="component" value="Unassembled WGS sequence"/>
</dbReference>
<keyword evidence="5" id="KW-0547">Nucleotide-binding</keyword>
<proteinExistence type="predicted"/>
<keyword evidence="7" id="KW-0067">ATP-binding</keyword>
<dbReference type="AlphaFoldDB" id="A0A1G1L276"/>
<evidence type="ECO:0000256" key="5">
    <source>
        <dbReference type="ARBA" id="ARBA00022741"/>
    </source>
</evidence>
<dbReference type="PROSITE" id="PS50109">
    <property type="entry name" value="HIS_KIN"/>
    <property type="match status" value="1"/>
</dbReference>
<dbReference type="Pfam" id="PF00989">
    <property type="entry name" value="PAS"/>
    <property type="match status" value="1"/>
</dbReference>
<dbReference type="InterPro" id="IPR005467">
    <property type="entry name" value="His_kinase_dom"/>
</dbReference>
<evidence type="ECO:0000259" key="13">
    <source>
        <dbReference type="PROSITE" id="PS50113"/>
    </source>
</evidence>
<dbReference type="SMART" id="SM00448">
    <property type="entry name" value="REC"/>
    <property type="match status" value="2"/>
</dbReference>
<dbReference type="InterPro" id="IPR000700">
    <property type="entry name" value="PAS-assoc_C"/>
</dbReference>
<dbReference type="NCBIfam" id="TIGR00229">
    <property type="entry name" value="sensory_box"/>
    <property type="match status" value="1"/>
</dbReference>
<dbReference type="Gene3D" id="3.30.450.20">
    <property type="entry name" value="PAS domain"/>
    <property type="match status" value="1"/>
</dbReference>
<dbReference type="PROSITE" id="PS50113">
    <property type="entry name" value="PAC"/>
    <property type="match status" value="1"/>
</dbReference>
<dbReference type="Pfam" id="PF02518">
    <property type="entry name" value="HATPase_c"/>
    <property type="match status" value="1"/>
</dbReference>
<dbReference type="SMART" id="SM00387">
    <property type="entry name" value="HATPase_c"/>
    <property type="match status" value="1"/>
</dbReference>
<feature type="modified residue" description="4-aspartylphosphate" evidence="9">
    <location>
        <position position="59"/>
    </location>
</feature>
<evidence type="ECO:0000256" key="3">
    <source>
        <dbReference type="ARBA" id="ARBA00022553"/>
    </source>
</evidence>
<dbReference type="PANTHER" id="PTHR43065">
    <property type="entry name" value="SENSOR HISTIDINE KINASE"/>
    <property type="match status" value="1"/>
</dbReference>
<evidence type="ECO:0000256" key="1">
    <source>
        <dbReference type="ARBA" id="ARBA00000085"/>
    </source>
</evidence>
<accession>A0A1G1L276</accession>
<feature type="domain" description="Response regulatory" evidence="11">
    <location>
        <begin position="7"/>
        <end position="124"/>
    </location>
</feature>
<dbReference type="EC" id="2.7.13.3" evidence="2"/>
<dbReference type="InterPro" id="IPR011006">
    <property type="entry name" value="CheY-like_superfamily"/>
</dbReference>
<dbReference type="InterPro" id="IPR036097">
    <property type="entry name" value="HisK_dim/P_sf"/>
</dbReference>
<dbReference type="Gene3D" id="1.10.287.130">
    <property type="match status" value="1"/>
</dbReference>
<dbReference type="CDD" id="cd00082">
    <property type="entry name" value="HisKA"/>
    <property type="match status" value="1"/>
</dbReference>
<evidence type="ECO:0000259" key="12">
    <source>
        <dbReference type="PROSITE" id="PS50112"/>
    </source>
</evidence>
<dbReference type="SMART" id="SM00091">
    <property type="entry name" value="PAS"/>
    <property type="match status" value="1"/>
</dbReference>
<feature type="domain" description="Histidine kinase" evidence="10">
    <location>
        <begin position="283"/>
        <end position="507"/>
    </location>
</feature>
<dbReference type="SUPFAM" id="SSF55874">
    <property type="entry name" value="ATPase domain of HSP90 chaperone/DNA topoisomerase II/histidine kinase"/>
    <property type="match status" value="1"/>
</dbReference>
<evidence type="ECO:0000256" key="4">
    <source>
        <dbReference type="ARBA" id="ARBA00022679"/>
    </source>
</evidence>
<keyword evidence="4" id="KW-0808">Transferase</keyword>
<dbReference type="Gene3D" id="3.40.50.2300">
    <property type="match status" value="2"/>
</dbReference>
<dbReference type="SMART" id="SM00388">
    <property type="entry name" value="HisKA"/>
    <property type="match status" value="1"/>
</dbReference>
<name>A0A1G1L276_9BACT</name>
<gene>
    <name evidence="14" type="ORF">A3G33_02175</name>
</gene>
<feature type="modified residue" description="4-aspartylphosphate" evidence="9">
    <location>
        <position position="577"/>
    </location>
</feature>
<sequence length="645" mass="71713">MRDSEWNVLIVEDAVDQMALLKMILKKSKSDQFYCRESTTLTAALEILKNEKIDIIILDLNLPDSAGLDTVLKVQAVAQPIPIIVLSGVKDEAIAVQAVQMGAQDYLVKGEVQRSTLIRAIQYALQRAKLSEDNLKVHEQNEQILSAITSVLIGVDADGRVTHWNQFAEKVFGIKYEETIGRPFIECKIGWDKGKVFAVFSDCLKRAEPTRLEDIPFKRSDGKDGILGMTVNPIRSGKETKPGYLLFGADITKRREEEAANERLEEHLRETQKMDSLGTLAGGISHDFKNILGPILGYTEMMLRTPGREAKDRERLERILKAAYRSKDLIDQILVFSRKGGETKTLICLADIVDEAMKLLKEVIPSTIEIETKLTLKSTTIMANPTQMHQIIMNLCINAGYAMRENGGKLVLSIEPVTVNESFAQFHQGLVSGDYVLLKVRDTGEGIAPEILPRIFDPFFTTKPPGEGSGMGLAAVHGIVVKHGGVIEVESVLGKGTTFCVYFPQIKKTPDSQRLEIQEIEKGIERILIVDDNMDLNDMLVDVLSPFGYRVTGTGNSLEAYEMFVSDPDYFHLAIVDLVMPKMNGIKLACEFLQIRPDFPIILCTGQGDESSFKQAEAAGIKKILQKPVSISELVNTIRSILDKK</sequence>
<dbReference type="PROSITE" id="PS50110">
    <property type="entry name" value="RESPONSE_REGULATORY"/>
    <property type="match status" value="2"/>
</dbReference>
<dbReference type="SUPFAM" id="SSF47384">
    <property type="entry name" value="Homodimeric domain of signal transducing histidine kinase"/>
    <property type="match status" value="1"/>
</dbReference>
<dbReference type="GO" id="GO:0006355">
    <property type="term" value="P:regulation of DNA-templated transcription"/>
    <property type="evidence" value="ECO:0007669"/>
    <property type="project" value="InterPro"/>
</dbReference>
<evidence type="ECO:0000259" key="10">
    <source>
        <dbReference type="PROSITE" id="PS50109"/>
    </source>
</evidence>
<dbReference type="SUPFAM" id="SSF52172">
    <property type="entry name" value="CheY-like"/>
    <property type="match status" value="2"/>
</dbReference>
<dbReference type="EMBL" id="MHFR01000012">
    <property type="protein sequence ID" value="OGW99224.1"/>
    <property type="molecule type" value="Genomic_DNA"/>
</dbReference>
<comment type="caution">
    <text evidence="14">The sequence shown here is derived from an EMBL/GenBank/DDBJ whole genome shotgun (WGS) entry which is preliminary data.</text>
</comment>
<dbReference type="InterPro" id="IPR000014">
    <property type="entry name" value="PAS"/>
</dbReference>
<feature type="domain" description="Response regulatory" evidence="11">
    <location>
        <begin position="526"/>
        <end position="642"/>
    </location>
</feature>
<evidence type="ECO:0000256" key="9">
    <source>
        <dbReference type="PROSITE-ProRule" id="PRU00169"/>
    </source>
</evidence>
<dbReference type="PRINTS" id="PR00344">
    <property type="entry name" value="BCTRLSENSOR"/>
</dbReference>
<dbReference type="PANTHER" id="PTHR43065:SF42">
    <property type="entry name" value="TWO-COMPONENT SENSOR PPRA"/>
    <property type="match status" value="1"/>
</dbReference>
<dbReference type="InterPro" id="IPR003594">
    <property type="entry name" value="HATPase_dom"/>
</dbReference>
<dbReference type="CDD" id="cd00130">
    <property type="entry name" value="PAS"/>
    <property type="match status" value="1"/>
</dbReference>
<dbReference type="InterPro" id="IPR001789">
    <property type="entry name" value="Sig_transdc_resp-reg_receiver"/>
</dbReference>
<dbReference type="GO" id="GO:0005524">
    <property type="term" value="F:ATP binding"/>
    <property type="evidence" value="ECO:0007669"/>
    <property type="project" value="UniProtKB-KW"/>
</dbReference>
<dbReference type="SUPFAM" id="SSF55785">
    <property type="entry name" value="PYP-like sensor domain (PAS domain)"/>
    <property type="match status" value="1"/>
</dbReference>
<dbReference type="CDD" id="cd00156">
    <property type="entry name" value="REC"/>
    <property type="match status" value="2"/>
</dbReference>
<evidence type="ECO:0000256" key="6">
    <source>
        <dbReference type="ARBA" id="ARBA00022777"/>
    </source>
</evidence>
<dbReference type="InterPro" id="IPR004358">
    <property type="entry name" value="Sig_transdc_His_kin-like_C"/>
</dbReference>
<dbReference type="PROSITE" id="PS50112">
    <property type="entry name" value="PAS"/>
    <property type="match status" value="1"/>
</dbReference>
<comment type="catalytic activity">
    <reaction evidence="1">
        <text>ATP + protein L-histidine = ADP + protein N-phospho-L-histidine.</text>
        <dbReference type="EC" id="2.7.13.3"/>
    </reaction>
</comment>
<evidence type="ECO:0000313" key="14">
    <source>
        <dbReference type="EMBL" id="OGW99224.1"/>
    </source>
</evidence>
<keyword evidence="8" id="KW-0902">Two-component regulatory system</keyword>
<dbReference type="InterPro" id="IPR003661">
    <property type="entry name" value="HisK_dim/P_dom"/>
</dbReference>
<dbReference type="InterPro" id="IPR013767">
    <property type="entry name" value="PAS_fold"/>
</dbReference>
<feature type="domain" description="PAC" evidence="13">
    <location>
        <begin position="211"/>
        <end position="263"/>
    </location>
</feature>